<sequence>MTTDAVPCGWGSILETQSEMIEQTHGNQNKKQARLTNSNREIKAVICDLRIYAKVLKISQNQSPVIGSNNNTAVYDIWKLRSIILLKEIKPVHQTVAKLGIQIQITHLPGVKNEIADALSRLSRAGDYKLKEKIFQQKSVLKKIRDEQIRAMLMALL</sequence>
<proteinExistence type="predicted"/>
<evidence type="ECO:0000313" key="2">
    <source>
        <dbReference type="Proteomes" id="UP000324800"/>
    </source>
</evidence>
<dbReference type="InterPro" id="IPR036397">
    <property type="entry name" value="RNaseH_sf"/>
</dbReference>
<organism evidence="1 2">
    <name type="scientific">Streblomastix strix</name>
    <dbReference type="NCBI Taxonomy" id="222440"/>
    <lineage>
        <taxon>Eukaryota</taxon>
        <taxon>Metamonada</taxon>
        <taxon>Preaxostyla</taxon>
        <taxon>Oxymonadida</taxon>
        <taxon>Streblomastigidae</taxon>
        <taxon>Streblomastix</taxon>
    </lineage>
</organism>
<name>A0A5J4VDQ9_9EUKA</name>
<gene>
    <name evidence="1" type="ORF">EZS28_023846</name>
</gene>
<dbReference type="EMBL" id="SNRW01007790">
    <property type="protein sequence ID" value="KAA6380626.1"/>
    <property type="molecule type" value="Genomic_DNA"/>
</dbReference>
<dbReference type="GO" id="GO:0003676">
    <property type="term" value="F:nucleic acid binding"/>
    <property type="evidence" value="ECO:0007669"/>
    <property type="project" value="InterPro"/>
</dbReference>
<evidence type="ECO:0008006" key="3">
    <source>
        <dbReference type="Google" id="ProtNLM"/>
    </source>
</evidence>
<dbReference type="Gene3D" id="3.30.420.10">
    <property type="entry name" value="Ribonuclease H-like superfamily/Ribonuclease H"/>
    <property type="match status" value="1"/>
</dbReference>
<reference evidence="1 2" key="1">
    <citation type="submission" date="2019-03" db="EMBL/GenBank/DDBJ databases">
        <title>Single cell metagenomics reveals metabolic interactions within the superorganism composed of flagellate Streblomastix strix and complex community of Bacteroidetes bacteria on its surface.</title>
        <authorList>
            <person name="Treitli S.C."/>
            <person name="Kolisko M."/>
            <person name="Husnik F."/>
            <person name="Keeling P."/>
            <person name="Hampl V."/>
        </authorList>
    </citation>
    <scope>NUCLEOTIDE SEQUENCE [LARGE SCALE GENOMIC DNA]</scope>
    <source>
        <strain evidence="1">ST1C</strain>
    </source>
</reference>
<dbReference type="Proteomes" id="UP000324800">
    <property type="component" value="Unassembled WGS sequence"/>
</dbReference>
<protein>
    <recommendedName>
        <fullName evidence="3">RNase H type-1 domain-containing protein</fullName>
    </recommendedName>
</protein>
<comment type="caution">
    <text evidence="1">The sequence shown here is derived from an EMBL/GenBank/DDBJ whole genome shotgun (WGS) entry which is preliminary data.</text>
</comment>
<evidence type="ECO:0000313" key="1">
    <source>
        <dbReference type="EMBL" id="KAA6380626.1"/>
    </source>
</evidence>
<accession>A0A5J4VDQ9</accession>
<dbReference type="AlphaFoldDB" id="A0A5J4VDQ9"/>